<name>A0A426ZQJ4_ENSVE</name>
<evidence type="ECO:0000313" key="2">
    <source>
        <dbReference type="Proteomes" id="UP000287651"/>
    </source>
</evidence>
<evidence type="ECO:0000313" key="1">
    <source>
        <dbReference type="EMBL" id="RRT66287.1"/>
    </source>
</evidence>
<gene>
    <name evidence="1" type="ORF">B296_00009951</name>
</gene>
<dbReference type="AlphaFoldDB" id="A0A426ZQJ4"/>
<accession>A0A426ZQJ4</accession>
<protein>
    <submittedName>
        <fullName evidence="1">Uncharacterized protein</fullName>
    </submittedName>
</protein>
<dbReference type="EMBL" id="AMZH03005485">
    <property type="protein sequence ID" value="RRT66287.1"/>
    <property type="molecule type" value="Genomic_DNA"/>
</dbReference>
<organism evidence="1 2">
    <name type="scientific">Ensete ventricosum</name>
    <name type="common">Abyssinian banana</name>
    <name type="synonym">Musa ensete</name>
    <dbReference type="NCBI Taxonomy" id="4639"/>
    <lineage>
        <taxon>Eukaryota</taxon>
        <taxon>Viridiplantae</taxon>
        <taxon>Streptophyta</taxon>
        <taxon>Embryophyta</taxon>
        <taxon>Tracheophyta</taxon>
        <taxon>Spermatophyta</taxon>
        <taxon>Magnoliopsida</taxon>
        <taxon>Liliopsida</taxon>
        <taxon>Zingiberales</taxon>
        <taxon>Musaceae</taxon>
        <taxon>Ensete</taxon>
    </lineage>
</organism>
<comment type="caution">
    <text evidence="1">The sequence shown here is derived from an EMBL/GenBank/DDBJ whole genome shotgun (WGS) entry which is preliminary data.</text>
</comment>
<dbReference type="Proteomes" id="UP000287651">
    <property type="component" value="Unassembled WGS sequence"/>
</dbReference>
<sequence length="161" mass="17356">MKLHGIQSQTIDTVSKDNIGEKQSGLGMMHQSEIAPLWVIAVRRLKKRRIPCSPASLSLRLTNLLPSFPKMDSHTPIPTQAKSASGQPVRSHLSATKPQINPARAAEGEKDWIFSEPPPDLIDPTKAKEMVGGEGEVVSVAHNCAQVLSASRVFISSPSSS</sequence>
<reference evidence="1 2" key="1">
    <citation type="journal article" date="2014" name="Agronomy (Basel)">
        <title>A Draft Genome Sequence for Ensete ventricosum, the Drought-Tolerant Tree Against Hunger.</title>
        <authorList>
            <person name="Harrison J."/>
            <person name="Moore K.A."/>
            <person name="Paszkiewicz K."/>
            <person name="Jones T."/>
            <person name="Grant M."/>
            <person name="Ambacheew D."/>
            <person name="Muzemil S."/>
            <person name="Studholme D.J."/>
        </authorList>
    </citation>
    <scope>NUCLEOTIDE SEQUENCE [LARGE SCALE GENOMIC DNA]</scope>
</reference>
<proteinExistence type="predicted"/>